<protein>
    <submittedName>
        <fullName evidence="6">LysR family transcriptional regulator</fullName>
    </submittedName>
</protein>
<keyword evidence="3" id="KW-0238">DNA-binding</keyword>
<dbReference type="Pfam" id="PF00126">
    <property type="entry name" value="HTH_1"/>
    <property type="match status" value="1"/>
</dbReference>
<comment type="similarity">
    <text evidence="1">Belongs to the LysR transcriptional regulatory family.</text>
</comment>
<dbReference type="SUPFAM" id="SSF53850">
    <property type="entry name" value="Periplasmic binding protein-like II"/>
    <property type="match status" value="1"/>
</dbReference>
<dbReference type="GO" id="GO:0003700">
    <property type="term" value="F:DNA-binding transcription factor activity"/>
    <property type="evidence" value="ECO:0007669"/>
    <property type="project" value="InterPro"/>
</dbReference>
<dbReference type="Gene3D" id="3.40.190.10">
    <property type="entry name" value="Periplasmic binding protein-like II"/>
    <property type="match status" value="2"/>
</dbReference>
<dbReference type="SUPFAM" id="SSF46785">
    <property type="entry name" value="Winged helix' DNA-binding domain"/>
    <property type="match status" value="1"/>
</dbReference>
<keyword evidence="7" id="KW-1185">Reference proteome</keyword>
<organism evidence="6 7">
    <name type="scientific">Stappia taiwanensis</name>
    <dbReference type="NCBI Taxonomy" id="992267"/>
    <lineage>
        <taxon>Bacteria</taxon>
        <taxon>Pseudomonadati</taxon>
        <taxon>Pseudomonadota</taxon>
        <taxon>Alphaproteobacteria</taxon>
        <taxon>Hyphomicrobiales</taxon>
        <taxon>Stappiaceae</taxon>
        <taxon>Stappia</taxon>
    </lineage>
</organism>
<dbReference type="InterPro" id="IPR058163">
    <property type="entry name" value="LysR-type_TF_proteobact-type"/>
</dbReference>
<evidence type="ECO:0000256" key="2">
    <source>
        <dbReference type="ARBA" id="ARBA00023015"/>
    </source>
</evidence>
<dbReference type="GO" id="GO:0006351">
    <property type="term" value="P:DNA-templated transcription"/>
    <property type="evidence" value="ECO:0007669"/>
    <property type="project" value="TreeGrafter"/>
</dbReference>
<comment type="caution">
    <text evidence="6">The sequence shown here is derived from an EMBL/GenBank/DDBJ whole genome shotgun (WGS) entry which is preliminary data.</text>
</comment>
<gene>
    <name evidence="6" type="ORF">H1W37_17075</name>
</gene>
<dbReference type="Pfam" id="PF03466">
    <property type="entry name" value="LysR_substrate"/>
    <property type="match status" value="1"/>
</dbReference>
<evidence type="ECO:0000256" key="4">
    <source>
        <dbReference type="ARBA" id="ARBA00023163"/>
    </source>
</evidence>
<keyword evidence="4" id="KW-0804">Transcription</keyword>
<dbReference type="InterPro" id="IPR036390">
    <property type="entry name" value="WH_DNA-bd_sf"/>
</dbReference>
<dbReference type="PANTHER" id="PTHR30537">
    <property type="entry name" value="HTH-TYPE TRANSCRIPTIONAL REGULATOR"/>
    <property type="match status" value="1"/>
</dbReference>
<evidence type="ECO:0000313" key="7">
    <source>
        <dbReference type="Proteomes" id="UP000559404"/>
    </source>
</evidence>
<evidence type="ECO:0000313" key="6">
    <source>
        <dbReference type="EMBL" id="MBA4613375.1"/>
    </source>
</evidence>
<reference evidence="6 7" key="2">
    <citation type="submission" date="2020-08" db="EMBL/GenBank/DDBJ databases">
        <title>Stappia taiwanensis sp. nov., isolated from a coastal thermal spring.</title>
        <authorList>
            <person name="Kampfer P."/>
        </authorList>
    </citation>
    <scope>NUCLEOTIDE SEQUENCE [LARGE SCALE GENOMIC DNA]</scope>
    <source>
        <strain evidence="6 7">DSM 23284</strain>
    </source>
</reference>
<dbReference type="PROSITE" id="PS50931">
    <property type="entry name" value="HTH_LYSR"/>
    <property type="match status" value="1"/>
</dbReference>
<accession>A0A838XSI0</accession>
<feature type="domain" description="HTH lysR-type" evidence="5">
    <location>
        <begin position="7"/>
        <end position="64"/>
    </location>
</feature>
<proteinExistence type="inferred from homology"/>
<keyword evidence="2" id="KW-0805">Transcription regulation</keyword>
<dbReference type="InterPro" id="IPR036388">
    <property type="entry name" value="WH-like_DNA-bd_sf"/>
</dbReference>
<evidence type="ECO:0000259" key="5">
    <source>
        <dbReference type="PROSITE" id="PS50931"/>
    </source>
</evidence>
<name>A0A838XSI0_9HYPH</name>
<reference evidence="6 7" key="1">
    <citation type="submission" date="2020-07" db="EMBL/GenBank/DDBJ databases">
        <authorList>
            <person name="Li M."/>
        </authorList>
    </citation>
    <scope>NUCLEOTIDE SEQUENCE [LARGE SCALE GENOMIC DNA]</scope>
    <source>
        <strain evidence="6 7">DSM 23284</strain>
    </source>
</reference>
<dbReference type="PANTHER" id="PTHR30537:SF79">
    <property type="entry name" value="TRANSCRIPTIONAL REGULATOR-RELATED"/>
    <property type="match status" value="1"/>
</dbReference>
<dbReference type="Proteomes" id="UP000559404">
    <property type="component" value="Unassembled WGS sequence"/>
</dbReference>
<dbReference type="InterPro" id="IPR000847">
    <property type="entry name" value="LysR_HTH_N"/>
</dbReference>
<dbReference type="Gene3D" id="1.10.10.10">
    <property type="entry name" value="Winged helix-like DNA-binding domain superfamily/Winged helix DNA-binding domain"/>
    <property type="match status" value="1"/>
</dbReference>
<dbReference type="RefSeq" id="WP_181761573.1">
    <property type="nucleotide sequence ID" value="NZ_BMCR01000001.1"/>
</dbReference>
<dbReference type="EMBL" id="JACEON010000018">
    <property type="protein sequence ID" value="MBA4613375.1"/>
    <property type="molecule type" value="Genomic_DNA"/>
</dbReference>
<evidence type="ECO:0000256" key="3">
    <source>
        <dbReference type="ARBA" id="ARBA00023125"/>
    </source>
</evidence>
<dbReference type="InterPro" id="IPR005119">
    <property type="entry name" value="LysR_subst-bd"/>
</dbReference>
<evidence type="ECO:0000256" key="1">
    <source>
        <dbReference type="ARBA" id="ARBA00009437"/>
    </source>
</evidence>
<dbReference type="AlphaFoldDB" id="A0A838XSI0"/>
<dbReference type="GO" id="GO:0043565">
    <property type="term" value="F:sequence-specific DNA binding"/>
    <property type="evidence" value="ECO:0007669"/>
    <property type="project" value="TreeGrafter"/>
</dbReference>
<sequence length="299" mass="32009">MPLPNLPPLHLIRALHAVGRTGSIRRGATALGLSHTVVSRHLRNLEAWVGTKLLARGPLGATLTPQGRALFEAADHAFAALEASLEKLMPQRDAASLRIWAMPGFAGRWLGPRLAEIERLLPNLEVAIRATETLPDFSAHEADLFIGFAPDAVIPQAAQVLVTPRMFPVASPGWIARNGVPASLAALAEQSLIHERDHGQWRRWLAAAGVEPRGPLSGPRLWTASLGLDAAAADQGIALATQLSVAREIADGNLVEVLNTDITIGSYYLLAAPERKNKSPVVAFRAWLTEQLAAADLAN</sequence>